<feature type="transmembrane region" description="Helical" evidence="2">
    <location>
        <begin position="31"/>
        <end position="56"/>
    </location>
</feature>
<keyword evidence="2" id="KW-0812">Transmembrane</keyword>
<name>A0A133NQK7_GARVA</name>
<reference evidence="4 5" key="1">
    <citation type="submission" date="2016-01" db="EMBL/GenBank/DDBJ databases">
        <authorList>
            <person name="Oliw E.H."/>
        </authorList>
    </citation>
    <scope>NUCLEOTIDE SEQUENCE [LARGE SCALE GENOMIC DNA]</scope>
    <source>
        <strain evidence="4 5">GED7760B</strain>
    </source>
</reference>
<feature type="compositionally biased region" description="Basic and acidic residues" evidence="1">
    <location>
        <begin position="84"/>
        <end position="94"/>
    </location>
</feature>
<keyword evidence="2" id="KW-1133">Transmembrane helix</keyword>
<evidence type="ECO:0000313" key="4">
    <source>
        <dbReference type="EMBL" id="KXA18571.1"/>
    </source>
</evidence>
<gene>
    <name evidence="4" type="ORF">HMPREF3216_00504</name>
</gene>
<comment type="caution">
    <text evidence="4">The sequence shown here is derived from an EMBL/GenBank/DDBJ whole genome shotgun (WGS) entry which is preliminary data.</text>
</comment>
<dbReference type="PATRIC" id="fig|2702.99.peg.497"/>
<evidence type="ECO:0000256" key="2">
    <source>
        <dbReference type="SAM" id="Phobius"/>
    </source>
</evidence>
<dbReference type="OrthoDB" id="3242784at2"/>
<feature type="compositionally biased region" description="Polar residues" evidence="1">
    <location>
        <begin position="1"/>
        <end position="10"/>
    </location>
</feature>
<dbReference type="InterPro" id="IPR027381">
    <property type="entry name" value="LytR/CpsA/Psr_C"/>
</dbReference>
<dbReference type="RefSeq" id="WP_060786753.1">
    <property type="nucleotide sequence ID" value="NZ_KQ956813.1"/>
</dbReference>
<evidence type="ECO:0000256" key="1">
    <source>
        <dbReference type="SAM" id="MobiDB-lite"/>
    </source>
</evidence>
<organism evidence="4 5">
    <name type="scientific">Gardnerella vaginalis</name>
    <dbReference type="NCBI Taxonomy" id="2702"/>
    <lineage>
        <taxon>Bacteria</taxon>
        <taxon>Bacillati</taxon>
        <taxon>Actinomycetota</taxon>
        <taxon>Actinomycetes</taxon>
        <taxon>Bifidobacteriales</taxon>
        <taxon>Bifidobacteriaceae</taxon>
        <taxon>Gardnerella</taxon>
    </lineage>
</organism>
<feature type="compositionally biased region" description="Basic and acidic residues" evidence="1">
    <location>
        <begin position="105"/>
        <end position="127"/>
    </location>
</feature>
<proteinExistence type="predicted"/>
<evidence type="ECO:0000313" key="5">
    <source>
        <dbReference type="Proteomes" id="UP000070558"/>
    </source>
</evidence>
<protein>
    <recommendedName>
        <fullName evidence="3">LytR/CpsA/Psr regulator C-terminal domain-containing protein</fullName>
    </recommendedName>
</protein>
<dbReference type="Gene3D" id="3.30.70.2390">
    <property type="match status" value="1"/>
</dbReference>
<dbReference type="Proteomes" id="UP000070558">
    <property type="component" value="Unassembled WGS sequence"/>
</dbReference>
<keyword evidence="2" id="KW-0472">Membrane</keyword>
<sequence length="227" mass="24247">MAHKSQNVSFTPDAFDNPPEGPVGVHRGNRAWYAVLFPYVVVVTIAVVLGIFAWAIMSGEINNIRLPWSTNQSTTAKSSKLKSGKIDESKSKSDDADDDSDEDRDPVKTDKSNKEDKNANSSKDSKDNNASNSNTSGQSVNKTVPVRVINATKIQGHAAQEAAKLKQAGYENVQAANPAGTVPADSVVWYKGSENRAAAEDIAKTLGISNVESADQIATTIVVVLCK</sequence>
<accession>A0A133NQK7</accession>
<feature type="domain" description="LytR/CpsA/Psr regulator C-terminal" evidence="3">
    <location>
        <begin position="143"/>
        <end position="225"/>
    </location>
</feature>
<evidence type="ECO:0000259" key="3">
    <source>
        <dbReference type="Pfam" id="PF13399"/>
    </source>
</evidence>
<feature type="region of interest" description="Disordered" evidence="1">
    <location>
        <begin position="71"/>
        <end position="144"/>
    </location>
</feature>
<dbReference type="Pfam" id="PF13399">
    <property type="entry name" value="LytR_C"/>
    <property type="match status" value="1"/>
</dbReference>
<dbReference type="AlphaFoldDB" id="A0A133NQK7"/>
<dbReference type="EMBL" id="LRQA01000029">
    <property type="protein sequence ID" value="KXA18571.1"/>
    <property type="molecule type" value="Genomic_DNA"/>
</dbReference>
<feature type="region of interest" description="Disordered" evidence="1">
    <location>
        <begin position="1"/>
        <end position="21"/>
    </location>
</feature>
<feature type="compositionally biased region" description="Acidic residues" evidence="1">
    <location>
        <begin position="95"/>
        <end position="104"/>
    </location>
</feature>